<evidence type="ECO:0000313" key="3">
    <source>
        <dbReference type="Proteomes" id="UP000253094"/>
    </source>
</evidence>
<evidence type="ECO:0000313" key="2">
    <source>
        <dbReference type="EMBL" id="RCG22751.1"/>
    </source>
</evidence>
<name>A0A367EXM5_9ACTN</name>
<proteinExistence type="predicted"/>
<sequence>MTRDTWDIAKARLATIFSRHRHDGDQDITGQLEITEERLRTTPGSLEPAVAEERQRWAAILTDFLGRHGEAAPELREFVREVRQLAARDSFTVVQRITARRDAYTAGRDQHITSHPHQRPDPHAIRRVDRRADGHGESGARDEG</sequence>
<organism evidence="2 3">
    <name type="scientific">Sphaerisporangium album</name>
    <dbReference type="NCBI Taxonomy" id="509200"/>
    <lineage>
        <taxon>Bacteria</taxon>
        <taxon>Bacillati</taxon>
        <taxon>Actinomycetota</taxon>
        <taxon>Actinomycetes</taxon>
        <taxon>Streptosporangiales</taxon>
        <taxon>Streptosporangiaceae</taxon>
        <taxon>Sphaerisporangium</taxon>
    </lineage>
</organism>
<dbReference type="AlphaFoldDB" id="A0A367EXM5"/>
<reference evidence="2 3" key="1">
    <citation type="submission" date="2018-06" db="EMBL/GenBank/DDBJ databases">
        <title>Sphaerisporangium craniellae sp. nov., isolated from a marine sponge in the South China Sea.</title>
        <authorList>
            <person name="Li L."/>
        </authorList>
    </citation>
    <scope>NUCLEOTIDE SEQUENCE [LARGE SCALE GENOMIC DNA]</scope>
    <source>
        <strain evidence="2 3">CCTCC AA 208026</strain>
    </source>
</reference>
<gene>
    <name evidence="2" type="ORF">DQ384_34665</name>
</gene>
<protein>
    <submittedName>
        <fullName evidence="2">Uncharacterized protein</fullName>
    </submittedName>
</protein>
<evidence type="ECO:0000256" key="1">
    <source>
        <dbReference type="SAM" id="MobiDB-lite"/>
    </source>
</evidence>
<comment type="caution">
    <text evidence="2">The sequence shown here is derived from an EMBL/GenBank/DDBJ whole genome shotgun (WGS) entry which is preliminary data.</text>
</comment>
<feature type="region of interest" description="Disordered" evidence="1">
    <location>
        <begin position="102"/>
        <end position="144"/>
    </location>
</feature>
<dbReference type="Proteomes" id="UP000253094">
    <property type="component" value="Unassembled WGS sequence"/>
</dbReference>
<dbReference type="EMBL" id="QOIL01000027">
    <property type="protein sequence ID" value="RCG22751.1"/>
    <property type="molecule type" value="Genomic_DNA"/>
</dbReference>
<keyword evidence="3" id="KW-1185">Reference proteome</keyword>
<accession>A0A367EXM5</accession>